<comment type="caution">
    <text evidence="1">The sequence shown here is derived from an EMBL/GenBank/DDBJ whole genome shotgun (WGS) entry which is preliminary data.</text>
</comment>
<protein>
    <submittedName>
        <fullName evidence="1">Uncharacterized protein</fullName>
    </submittedName>
</protein>
<proteinExistence type="predicted"/>
<sequence length="543" mass="60611">MELVQLAPDAMEIVPAVPGSQPNAPERKRAKPLPLHKLIEALFISRLLRSAENLPEVLMRAIATVYGAKEAQDLRETLAQKTFCVPKPTQLSHARLKLDVLLMQLRREQWHACGGTSGHMWVMLSSDSSPQGLDFMVTVEDRIRNPGLVIDATPKEIAEFSLSTNLQTSVLPPAVIGSGNSDTPAKFEALLRSVMLDVGEEGLTSYGRSVVGFCSDFGVESHLTQAPPVQIDKILKQNRDDSKGLFRLRPALNFLDVLECYEIGSPLEEYRSLMDHFEGGALIHWRWASVTSCVRALLRRKIALEKGRYADPEPDNNDATESKHAFTRSITAAVNNRTFWCYARFINTLAGAIDIESSWAEGCSCHQSELTEHRWFSSRKKAVSKKLHAEAGSESEPHKSVLQTSEATCKLKGRRAHEYACGEYDSFVNHVLRLAKQHVHVVCMELRDADRAMIYSDFQAATDVITTQTSLRSSFWKCLPWKLAGLGAESSEEARKCARECRDLYNASMVSASNSSYVHPITQRFFSPAPCLFHSENVSLLNF</sequence>
<reference evidence="1 2" key="1">
    <citation type="submission" date="2024-02" db="EMBL/GenBank/DDBJ databases">
        <authorList>
            <person name="Chen Y."/>
            <person name="Shah S."/>
            <person name="Dougan E. K."/>
            <person name="Thang M."/>
            <person name="Chan C."/>
        </authorList>
    </citation>
    <scope>NUCLEOTIDE SEQUENCE [LARGE SCALE GENOMIC DNA]</scope>
</reference>
<dbReference type="Proteomes" id="UP001642484">
    <property type="component" value="Unassembled WGS sequence"/>
</dbReference>
<organism evidence="1 2">
    <name type="scientific">Durusdinium trenchii</name>
    <dbReference type="NCBI Taxonomy" id="1381693"/>
    <lineage>
        <taxon>Eukaryota</taxon>
        <taxon>Sar</taxon>
        <taxon>Alveolata</taxon>
        <taxon>Dinophyceae</taxon>
        <taxon>Suessiales</taxon>
        <taxon>Symbiodiniaceae</taxon>
        <taxon>Durusdinium</taxon>
    </lineage>
</organism>
<evidence type="ECO:0000313" key="1">
    <source>
        <dbReference type="EMBL" id="CAK9095583.1"/>
    </source>
</evidence>
<dbReference type="EMBL" id="CAXAMN010025494">
    <property type="protein sequence ID" value="CAK9095583.1"/>
    <property type="molecule type" value="Genomic_DNA"/>
</dbReference>
<gene>
    <name evidence="1" type="ORF">CCMP2556_LOCUS45517</name>
</gene>
<keyword evidence="2" id="KW-1185">Reference proteome</keyword>
<accession>A0ABP0R4U7</accession>
<name>A0ABP0R4U7_9DINO</name>
<evidence type="ECO:0000313" key="2">
    <source>
        <dbReference type="Proteomes" id="UP001642484"/>
    </source>
</evidence>